<organism evidence="2 3">
    <name type="scientific">Rhodocista pekingensis</name>
    <dbReference type="NCBI Taxonomy" id="201185"/>
    <lineage>
        <taxon>Bacteria</taxon>
        <taxon>Pseudomonadati</taxon>
        <taxon>Pseudomonadota</taxon>
        <taxon>Alphaproteobacteria</taxon>
        <taxon>Rhodospirillales</taxon>
        <taxon>Azospirillaceae</taxon>
        <taxon>Rhodocista</taxon>
    </lineage>
</organism>
<dbReference type="EMBL" id="JBHTCM010000028">
    <property type="protein sequence ID" value="MFC7335231.1"/>
    <property type="molecule type" value="Genomic_DNA"/>
</dbReference>
<proteinExistence type="inferred from homology"/>
<evidence type="ECO:0000256" key="1">
    <source>
        <dbReference type="ARBA" id="ARBA00010690"/>
    </source>
</evidence>
<gene>
    <name evidence="2" type="ORF">ACFQPS_18840</name>
</gene>
<dbReference type="SUPFAM" id="SSF160544">
    <property type="entry name" value="EscU C-terminal domain-like"/>
    <property type="match status" value="1"/>
</dbReference>
<dbReference type="InterPro" id="IPR029025">
    <property type="entry name" value="T3SS_substrate_exporter_C"/>
</dbReference>
<dbReference type="RefSeq" id="WP_377360765.1">
    <property type="nucleotide sequence ID" value="NZ_JBHTCM010000028.1"/>
</dbReference>
<dbReference type="Gene3D" id="3.40.1690.10">
    <property type="entry name" value="secretion proteins EscU"/>
    <property type="match status" value="1"/>
</dbReference>
<reference evidence="3" key="1">
    <citation type="journal article" date="2019" name="Int. J. Syst. Evol. Microbiol.">
        <title>The Global Catalogue of Microorganisms (GCM) 10K type strain sequencing project: providing services to taxonomists for standard genome sequencing and annotation.</title>
        <authorList>
            <consortium name="The Broad Institute Genomics Platform"/>
            <consortium name="The Broad Institute Genome Sequencing Center for Infectious Disease"/>
            <person name="Wu L."/>
            <person name="Ma J."/>
        </authorList>
    </citation>
    <scope>NUCLEOTIDE SEQUENCE [LARGE SCALE GENOMIC DNA]</scope>
    <source>
        <strain evidence="3">CGMCC 1.16275</strain>
    </source>
</reference>
<sequence>MTHPRPPRQEVRAAALTYEQGSDALPRVVASGRGAVAERIVDLAFLHGVPVREDADLARVLAAIDPGTEIPPDAIMAVAEVLSHLYRLNRSLASDRSGPALTEPKTDPA</sequence>
<comment type="similarity">
    <text evidence="1">Belongs to the type III secretion exporter family.</text>
</comment>
<comment type="caution">
    <text evidence="2">The sequence shown here is derived from an EMBL/GenBank/DDBJ whole genome shotgun (WGS) entry which is preliminary data.</text>
</comment>
<name>A0ABW2L114_9PROT</name>
<dbReference type="PANTHER" id="PTHR30531:SF12">
    <property type="entry name" value="FLAGELLAR BIOSYNTHETIC PROTEIN FLHB"/>
    <property type="match status" value="1"/>
</dbReference>
<evidence type="ECO:0000313" key="3">
    <source>
        <dbReference type="Proteomes" id="UP001596456"/>
    </source>
</evidence>
<evidence type="ECO:0000313" key="2">
    <source>
        <dbReference type="EMBL" id="MFC7335231.1"/>
    </source>
</evidence>
<dbReference type="Pfam" id="PF01312">
    <property type="entry name" value="Bac_export_2"/>
    <property type="match status" value="1"/>
</dbReference>
<dbReference type="PANTHER" id="PTHR30531">
    <property type="entry name" value="FLAGELLAR BIOSYNTHETIC PROTEIN FLHB"/>
    <property type="match status" value="1"/>
</dbReference>
<dbReference type="Proteomes" id="UP001596456">
    <property type="component" value="Unassembled WGS sequence"/>
</dbReference>
<keyword evidence="3" id="KW-1185">Reference proteome</keyword>
<protein>
    <submittedName>
        <fullName evidence="2">EscU/YscU/HrcU family type III secretion system export apparatus switch protein</fullName>
    </submittedName>
</protein>
<dbReference type="InterPro" id="IPR006135">
    <property type="entry name" value="T3SS_substrate_exporter"/>
</dbReference>
<accession>A0ABW2L114</accession>